<accession>C4L8B2</accession>
<dbReference type="AlphaFoldDB" id="C4L8B2"/>
<proteinExistence type="predicted"/>
<organism evidence="1 2">
    <name type="scientific">Tolumonas auensis (strain DSM 9187 / NBRC 110442 / TA 4)</name>
    <dbReference type="NCBI Taxonomy" id="595494"/>
    <lineage>
        <taxon>Bacteria</taxon>
        <taxon>Pseudomonadati</taxon>
        <taxon>Pseudomonadota</taxon>
        <taxon>Gammaproteobacteria</taxon>
        <taxon>Aeromonadales</taxon>
        <taxon>Aeromonadaceae</taxon>
        <taxon>Tolumonas</taxon>
    </lineage>
</organism>
<sequence length="57" mass="6372">METIGDVGHNQLVIGCCKYGYICCQDGLWKAVQNLICDEIAKDIDEIATIFLRDLPL</sequence>
<reference evidence="1 2" key="2">
    <citation type="journal article" date="2011" name="Stand. Genomic Sci.">
        <title>Complete genome sequence of Tolumonas auensis type strain (TA 4).</title>
        <authorList>
            <person name="Chertkov O."/>
            <person name="Copeland A."/>
            <person name="Lucas S."/>
            <person name="Lapidus A."/>
            <person name="Berry K.W."/>
            <person name="Detter J.C."/>
            <person name="Del Rio T.G."/>
            <person name="Hammon N."/>
            <person name="Dalin E."/>
            <person name="Tice H."/>
            <person name="Pitluck S."/>
            <person name="Richardson P."/>
            <person name="Bruce D."/>
            <person name="Goodwin L."/>
            <person name="Han C."/>
            <person name="Tapia R."/>
            <person name="Saunders E."/>
            <person name="Schmutz J."/>
            <person name="Brettin T."/>
            <person name="Larimer F."/>
            <person name="Land M."/>
            <person name="Hauser L."/>
            <person name="Spring S."/>
            <person name="Rohde M."/>
            <person name="Kyrpides N.C."/>
            <person name="Ivanova N."/>
            <person name="Goker M."/>
            <person name="Beller H.R."/>
            <person name="Klenk H.P."/>
            <person name="Woyke T."/>
        </authorList>
    </citation>
    <scope>NUCLEOTIDE SEQUENCE [LARGE SCALE GENOMIC DNA]</scope>
    <source>
        <strain evidence="2">DSM 9187 / TA4</strain>
    </source>
</reference>
<evidence type="ECO:0000313" key="2">
    <source>
        <dbReference type="Proteomes" id="UP000009073"/>
    </source>
</evidence>
<keyword evidence="2" id="KW-1185">Reference proteome</keyword>
<dbReference type="HOGENOM" id="CLU_2995284_0_0_6"/>
<reference evidence="2" key="1">
    <citation type="submission" date="2009-05" db="EMBL/GenBank/DDBJ databases">
        <title>Complete sequence of Tolumonas auensis DSM 9187.</title>
        <authorList>
            <consortium name="US DOE Joint Genome Institute"/>
            <person name="Lucas S."/>
            <person name="Copeland A."/>
            <person name="Lapidus A."/>
            <person name="Glavina del Rio T."/>
            <person name="Tice H."/>
            <person name="Bruce D."/>
            <person name="Goodwin L."/>
            <person name="Pitluck S."/>
            <person name="Chertkov O."/>
            <person name="Brettin T."/>
            <person name="Detter J.C."/>
            <person name="Han C."/>
            <person name="Larimer F."/>
            <person name="Land M."/>
            <person name="Hauser L."/>
            <person name="Kyrpides N."/>
            <person name="Mikhailova N."/>
            <person name="Spring S."/>
            <person name="Beller H."/>
        </authorList>
    </citation>
    <scope>NUCLEOTIDE SEQUENCE [LARGE SCALE GENOMIC DNA]</scope>
    <source>
        <strain evidence="2">DSM 9187 / TA4</strain>
    </source>
</reference>
<name>C4L8B2_TOLAT</name>
<gene>
    <name evidence="1" type="ordered locus">Tola_2159</name>
</gene>
<dbReference type="KEGG" id="tau:Tola_2159"/>
<evidence type="ECO:0000313" key="1">
    <source>
        <dbReference type="EMBL" id="ACQ93758.1"/>
    </source>
</evidence>
<dbReference type="STRING" id="595494.Tola_2159"/>
<protein>
    <submittedName>
        <fullName evidence="1">Uncharacterized protein</fullName>
    </submittedName>
</protein>
<dbReference type="Proteomes" id="UP000009073">
    <property type="component" value="Chromosome"/>
</dbReference>
<dbReference type="EMBL" id="CP001616">
    <property type="protein sequence ID" value="ACQ93758.1"/>
    <property type="molecule type" value="Genomic_DNA"/>
</dbReference>